<dbReference type="GO" id="GO:0004177">
    <property type="term" value="F:aminopeptidase activity"/>
    <property type="evidence" value="ECO:0007669"/>
    <property type="project" value="TreeGrafter"/>
</dbReference>
<sequence>MKNLITDVPGVRVGNAQDARAATGATVAVFEGGAVAGVATLGGAPGSRAVSLLEPEMMRGRIDAVVLSGGSLFGLDAAGGATSVLVAGGHGGTFGGITLPVAVQAILFDLTNGGEKDWLRAPMECRPPYWELGRDAALAASDAFALGTAGAGYGATTVNLKGGLGSASARTSQGFTVGGLVAVNAVGAATIGDGPHFWAGAYEQGQEFGGLGWPARLPASALGLRFKGLPAPATATTIALVATDATLSKPACKRLAIMANDGLARALRPVHAPNDGDTVFAAATCRGAAAEEPPALTELGAVAADCLARAIARGVHAATALPFANAVPDWQQRFGAGRPSGLP</sequence>
<gene>
    <name evidence="2" type="ORF">FHP25_11525</name>
</gene>
<evidence type="ECO:0000313" key="3">
    <source>
        <dbReference type="Proteomes" id="UP000321638"/>
    </source>
</evidence>
<organism evidence="2 3">
    <name type="scientific">Vineibacter terrae</name>
    <dbReference type="NCBI Taxonomy" id="2586908"/>
    <lineage>
        <taxon>Bacteria</taxon>
        <taxon>Pseudomonadati</taxon>
        <taxon>Pseudomonadota</taxon>
        <taxon>Alphaproteobacteria</taxon>
        <taxon>Hyphomicrobiales</taxon>
        <taxon>Vineibacter</taxon>
    </lineage>
</organism>
<keyword evidence="3" id="KW-1185">Reference proteome</keyword>
<protein>
    <submittedName>
        <fullName evidence="2">P1 family peptidase</fullName>
    </submittedName>
</protein>
<dbReference type="Gene3D" id="3.60.70.12">
    <property type="entry name" value="L-amino peptidase D-ALA esterase/amidase"/>
    <property type="match status" value="1"/>
</dbReference>
<reference evidence="2 3" key="1">
    <citation type="submission" date="2019-06" db="EMBL/GenBank/DDBJ databases">
        <title>New taxonomy in bacterial strain CC-CFT640, isolated from vineyard.</title>
        <authorList>
            <person name="Lin S.-Y."/>
            <person name="Tsai C.-F."/>
            <person name="Young C.-C."/>
        </authorList>
    </citation>
    <scope>NUCLEOTIDE SEQUENCE [LARGE SCALE GENOMIC DNA]</scope>
    <source>
        <strain evidence="2 3">CC-CFT640</strain>
    </source>
</reference>
<dbReference type="AlphaFoldDB" id="A0A5C8PQW4"/>
<dbReference type="RefSeq" id="WP_147847073.1">
    <property type="nucleotide sequence ID" value="NZ_VDUZ01000010.1"/>
</dbReference>
<name>A0A5C8PQW4_9HYPH</name>
<evidence type="ECO:0000256" key="1">
    <source>
        <dbReference type="ARBA" id="ARBA00007068"/>
    </source>
</evidence>
<accession>A0A5C8PQW4</accession>
<dbReference type="PANTHER" id="PTHR36512:SF3">
    <property type="entry name" value="BLR5678 PROTEIN"/>
    <property type="match status" value="1"/>
</dbReference>
<dbReference type="OrthoDB" id="9770388at2"/>
<comment type="caution">
    <text evidence="2">The sequence shown here is derived from an EMBL/GenBank/DDBJ whole genome shotgun (WGS) entry which is preliminary data.</text>
</comment>
<evidence type="ECO:0000313" key="2">
    <source>
        <dbReference type="EMBL" id="TXL76809.1"/>
    </source>
</evidence>
<dbReference type="EMBL" id="VDUZ01000010">
    <property type="protein sequence ID" value="TXL76809.1"/>
    <property type="molecule type" value="Genomic_DNA"/>
</dbReference>
<dbReference type="InterPro" id="IPR016117">
    <property type="entry name" value="ArgJ-like_dom_sf"/>
</dbReference>
<dbReference type="InterPro" id="IPR005321">
    <property type="entry name" value="Peptidase_S58_DmpA"/>
</dbReference>
<dbReference type="PANTHER" id="PTHR36512">
    <property type="entry name" value="D-AMINOPEPTIDASE"/>
    <property type="match status" value="1"/>
</dbReference>
<dbReference type="CDD" id="cd02252">
    <property type="entry name" value="nylC_like"/>
    <property type="match status" value="1"/>
</dbReference>
<dbReference type="Pfam" id="PF03576">
    <property type="entry name" value="Peptidase_S58"/>
    <property type="match status" value="1"/>
</dbReference>
<proteinExistence type="inferred from homology"/>
<dbReference type="Proteomes" id="UP000321638">
    <property type="component" value="Unassembled WGS sequence"/>
</dbReference>
<comment type="similarity">
    <text evidence="1">Belongs to the peptidase S58 family.</text>
</comment>
<dbReference type="SUPFAM" id="SSF56266">
    <property type="entry name" value="DmpA/ArgJ-like"/>
    <property type="match status" value="1"/>
</dbReference>